<dbReference type="InterPro" id="IPR056884">
    <property type="entry name" value="NPHP3-like_N"/>
</dbReference>
<dbReference type="Gene3D" id="1.25.40.20">
    <property type="entry name" value="Ankyrin repeat-containing domain"/>
    <property type="match status" value="3"/>
</dbReference>
<evidence type="ECO:0000259" key="4">
    <source>
        <dbReference type="Pfam" id="PF24883"/>
    </source>
</evidence>
<dbReference type="PANTHER" id="PTHR46082:SF11">
    <property type="entry name" value="AAA+ ATPASE DOMAIN-CONTAINING PROTEIN-RELATED"/>
    <property type="match status" value="1"/>
</dbReference>
<dbReference type="GeneID" id="36562379"/>
<dbReference type="InterPro" id="IPR027417">
    <property type="entry name" value="P-loop_NTPase"/>
</dbReference>
<keyword evidence="6" id="KW-1185">Reference proteome</keyword>
<dbReference type="Pfam" id="PF12796">
    <property type="entry name" value="Ank_2"/>
    <property type="match status" value="1"/>
</dbReference>
<evidence type="ECO:0000313" key="6">
    <source>
        <dbReference type="Proteomes" id="UP000234275"/>
    </source>
</evidence>
<proteinExistence type="predicted"/>
<dbReference type="GO" id="GO:0003824">
    <property type="term" value="F:catalytic activity"/>
    <property type="evidence" value="ECO:0007669"/>
    <property type="project" value="InterPro"/>
</dbReference>
<evidence type="ECO:0000313" key="5">
    <source>
        <dbReference type="EMBL" id="PLB48693.1"/>
    </source>
</evidence>
<dbReference type="RefSeq" id="XP_024703995.1">
    <property type="nucleotide sequence ID" value="XM_024854673.1"/>
</dbReference>
<dbReference type="InterPro" id="IPR002110">
    <property type="entry name" value="Ankyrin_rpt"/>
</dbReference>
<keyword evidence="2" id="KW-0040">ANK repeat</keyword>
<evidence type="ECO:0000256" key="1">
    <source>
        <dbReference type="ARBA" id="ARBA00022737"/>
    </source>
</evidence>
<dbReference type="Gene3D" id="3.40.50.300">
    <property type="entry name" value="P-loop containing nucleotide triphosphate hydrolases"/>
    <property type="match status" value="1"/>
</dbReference>
<dbReference type="VEuPathDB" id="FungiDB:P170DRAFT_509439"/>
<dbReference type="PROSITE" id="PS50088">
    <property type="entry name" value="ANK_REPEAT"/>
    <property type="match status" value="1"/>
</dbReference>
<protein>
    <recommendedName>
        <fullName evidence="4">Nephrocystin 3-like N-terminal domain-containing protein</fullName>
    </recommendedName>
</protein>
<dbReference type="InterPro" id="IPR053137">
    <property type="entry name" value="NLR-like"/>
</dbReference>
<dbReference type="EMBL" id="MSFO01000004">
    <property type="protein sequence ID" value="PLB48693.1"/>
    <property type="molecule type" value="Genomic_DNA"/>
</dbReference>
<evidence type="ECO:0000256" key="2">
    <source>
        <dbReference type="PROSITE-ProRule" id="PRU00023"/>
    </source>
</evidence>
<dbReference type="InterPro" id="IPR036770">
    <property type="entry name" value="Ankyrin_rpt-contain_sf"/>
</dbReference>
<dbReference type="PANTHER" id="PTHR46082">
    <property type="entry name" value="ATP/GTP-BINDING PROTEIN-RELATED"/>
    <property type="match status" value="1"/>
</dbReference>
<dbReference type="PROSITE" id="PS50297">
    <property type="entry name" value="ANK_REP_REGION"/>
    <property type="match status" value="1"/>
</dbReference>
<keyword evidence="1" id="KW-0677">Repeat</keyword>
<dbReference type="Proteomes" id="UP000234275">
    <property type="component" value="Unassembled WGS sequence"/>
</dbReference>
<reference evidence="5 6" key="1">
    <citation type="submission" date="2016-12" db="EMBL/GenBank/DDBJ databases">
        <title>The genomes of Aspergillus section Nigri reveals drivers in fungal speciation.</title>
        <authorList>
            <consortium name="DOE Joint Genome Institute"/>
            <person name="Vesth T.C."/>
            <person name="Nybo J."/>
            <person name="Theobald S."/>
            <person name="Brandl J."/>
            <person name="Frisvad J.C."/>
            <person name="Nielsen K.F."/>
            <person name="Lyhne E.K."/>
            <person name="Kogle M.E."/>
            <person name="Kuo A."/>
            <person name="Riley R."/>
            <person name="Clum A."/>
            <person name="Nolan M."/>
            <person name="Lipzen A."/>
            <person name="Salamov A."/>
            <person name="Henrissat B."/>
            <person name="Wiebenga A."/>
            <person name="De Vries R.P."/>
            <person name="Grigoriev I.V."/>
            <person name="Mortensen U.H."/>
            <person name="Andersen M.R."/>
            <person name="Baker S.E."/>
        </authorList>
    </citation>
    <scope>NUCLEOTIDE SEQUENCE [LARGE SCALE GENOMIC DNA]</scope>
    <source>
        <strain evidence="5 6">IBT 23096</strain>
    </source>
</reference>
<organism evidence="5 6">
    <name type="scientific">Aspergillus steynii IBT 23096</name>
    <dbReference type="NCBI Taxonomy" id="1392250"/>
    <lineage>
        <taxon>Eukaryota</taxon>
        <taxon>Fungi</taxon>
        <taxon>Dikarya</taxon>
        <taxon>Ascomycota</taxon>
        <taxon>Pezizomycotina</taxon>
        <taxon>Eurotiomycetes</taxon>
        <taxon>Eurotiomycetidae</taxon>
        <taxon>Eurotiales</taxon>
        <taxon>Aspergillaceae</taxon>
        <taxon>Aspergillus</taxon>
        <taxon>Aspergillus subgen. Circumdati</taxon>
    </lineage>
</organism>
<gene>
    <name evidence="5" type="ORF">P170DRAFT_509439</name>
</gene>
<dbReference type="OrthoDB" id="195446at2759"/>
<feature type="domain" description="Nephrocystin 3-like N-terminal" evidence="4">
    <location>
        <begin position="387"/>
        <end position="550"/>
    </location>
</feature>
<feature type="region of interest" description="Disordered" evidence="3">
    <location>
        <begin position="1395"/>
        <end position="1416"/>
    </location>
</feature>
<dbReference type="InterPro" id="IPR035994">
    <property type="entry name" value="Nucleoside_phosphorylase_sf"/>
</dbReference>
<dbReference type="GO" id="GO:0009116">
    <property type="term" value="P:nucleoside metabolic process"/>
    <property type="evidence" value="ECO:0007669"/>
    <property type="project" value="InterPro"/>
</dbReference>
<accession>A0A2I2G742</accession>
<dbReference type="Gene3D" id="3.40.50.1580">
    <property type="entry name" value="Nucleoside phosphorylase domain"/>
    <property type="match status" value="1"/>
</dbReference>
<dbReference type="SUPFAM" id="SSF52540">
    <property type="entry name" value="P-loop containing nucleoside triphosphate hydrolases"/>
    <property type="match status" value="1"/>
</dbReference>
<comment type="caution">
    <text evidence="5">The sequence shown here is derived from an EMBL/GenBank/DDBJ whole genome shotgun (WGS) entry which is preliminary data.</text>
</comment>
<name>A0A2I2G742_9EURO</name>
<dbReference type="SUPFAM" id="SSF48403">
    <property type="entry name" value="Ankyrin repeat"/>
    <property type="match status" value="2"/>
</dbReference>
<feature type="repeat" description="ANK" evidence="2">
    <location>
        <begin position="1167"/>
        <end position="1202"/>
    </location>
</feature>
<dbReference type="Pfam" id="PF24883">
    <property type="entry name" value="NPHP3_N"/>
    <property type="match status" value="1"/>
</dbReference>
<dbReference type="SUPFAM" id="SSF53167">
    <property type="entry name" value="Purine and uridine phosphorylases"/>
    <property type="match status" value="1"/>
</dbReference>
<sequence>MKFLLAILTMNSTFETLPKLSCNKYTVGWLCVLNYEYDAARALLDAEHQAPSCPPGDPNIYTLGRIGEHNVVIAQITRSGTTNASTDVTNMLRTFREIRFGLMVGIGGGALDAKSDDPGEQTTDIHLGDVVVSKPEGSESGVVQYDLGKQEPEGFKIRNHLNSPGTLLLNAANRLSGDHRFHGGNMSRYIKEAQSKLEDLRMNYFHFPGRDHDLLFSPEYRHPKTQERHCRDCDRAQVIPRRLRPQNGPVVHYGLIASGNTLHRDPHIRDKMRKDLNVLCFEMEAAGLMNNFQCLVIRGISDYADTHKIDLWQPYAALTAAAYAKDLLDRIQAQEVEREEMASKLILKVDQIKQNIDDSYYENVLGWLTRLDFRNKQQELYDKSVSTGQWLIKDSGEFKYWVKKDPCHLRCYGEAGTGKTHLCALIVNHLQHTQSSSPVIYIYLSDEEDRQGLQTPVNLLGSMVQQLLRFQDSTGQPCKIPTTLRDAYHSRLLSEAILKQSFEELLKTHDRVYLIVDGLYQCSEDAVKILKAYPLDLIRKNYNLSILTTSPSDRQAVNQINCDGCGCREEKLTIYFHCSDNDHDYDLCLKCKEAGFSCPLGHKDDVTNDTIRVEVRARPDEIEQLCIHRLREAVDPGSRRYDRRQFDRAWKPSGTARFLQCHRDMIPLVAKKIDSHSQKNFLVAQTWIDWLLEPDKNPGNSGHLLELLVQIPVTPLGVYVTGKIEGIKRRGIKREEKLVFNTFMLMMTARQRLNILALQQALALGGDSGVIRQESLDDRVSILKATNGLILIEKADEKHAYVDFFHWTLPKVLKSCAEGTPLRNAKSKTALLCLKYLRDPDFVRHCADSVAYPFASYVLEHWGDHVRSACMKFNKDSEEVESKAMAFLTDDSNVRMIVKAMALLKGESSPSAWIHDGINVFHLCAWYGLEDIIRNLKAKGYTINAPENQRRCTPLRYACVRGHLKTVELLSSGLPVDDDTIAVVAGTSADPSYRKLNERMEIVNMQLKKRNLTLNYMFDFGYTTRTLLMYAVQFDHYGFAGRLLAESVDINARNREGYTALWIAVDTCPEAVPEKPLKKQSMIVSLLLRYGANPNFIYRNNTTVLAHAVAKKKALAVAALLECDALDLHAEKNIMHIASAADYSKIIPLYSALLQKGISSINTVDKNGLTPLHYAALSNGNHAATTARTLLNYGADPEMPDERGCTPFTLASLLGNTETMRVLSPGEDIERPDLTLKSSGAKSLKDLPALVLAKHGHWSTLHDVIVDNGASRPDLAHKDIITSVTLLHLAVRAKQFEILCLLLGDTPSSSRTVKVLHRLTTRVKQLVIPRLLLGSSYAASESMYKIFRGQICNGNVDSKGLTPLQLAIGMQGIYPNIANLLLDYHDLNCVCGSNKQSTTTRDPSRGNGPSFSVASQPNGTILGSLEKPSSPPETGVGFSVKLERRLFSVHSILMVMVLVLSMSSMWVRPWDGGGQGQGKED</sequence>
<evidence type="ECO:0000256" key="3">
    <source>
        <dbReference type="SAM" id="MobiDB-lite"/>
    </source>
</evidence>
<dbReference type="STRING" id="1392250.A0A2I2G742"/>
<dbReference type="SMART" id="SM00248">
    <property type="entry name" value="ANK"/>
    <property type="match status" value="9"/>
</dbReference>